<keyword evidence="1" id="KW-0233">DNA recombination</keyword>
<dbReference type="InterPro" id="IPR011010">
    <property type="entry name" value="DNA_brk_join_enz"/>
</dbReference>
<dbReference type="RefSeq" id="WP_386276111.1">
    <property type="nucleotide sequence ID" value="NZ_JBHRWR010000017.1"/>
</dbReference>
<reference evidence="4" key="1">
    <citation type="journal article" date="2019" name="Int. J. Syst. Evol. Microbiol.">
        <title>The Global Catalogue of Microorganisms (GCM) 10K type strain sequencing project: providing services to taxonomists for standard genome sequencing and annotation.</title>
        <authorList>
            <consortium name="The Broad Institute Genomics Platform"/>
            <consortium name="The Broad Institute Genome Sequencing Center for Infectious Disease"/>
            <person name="Wu L."/>
            <person name="Ma J."/>
        </authorList>
    </citation>
    <scope>NUCLEOTIDE SEQUENCE [LARGE SCALE GENOMIC DNA]</scope>
    <source>
        <strain evidence="4">CGMCC 4.7035</strain>
    </source>
</reference>
<gene>
    <name evidence="3" type="ORF">ACFOZ0_24965</name>
</gene>
<comment type="caution">
    <text evidence="3">The sequence shown here is derived from an EMBL/GenBank/DDBJ whole genome shotgun (WGS) entry which is preliminary data.</text>
</comment>
<dbReference type="InterPro" id="IPR002104">
    <property type="entry name" value="Integrase_catalytic"/>
</dbReference>
<evidence type="ECO:0000256" key="1">
    <source>
        <dbReference type="ARBA" id="ARBA00023172"/>
    </source>
</evidence>
<evidence type="ECO:0000313" key="3">
    <source>
        <dbReference type="EMBL" id="MFC3576477.1"/>
    </source>
</evidence>
<name>A0ABV7SLB3_9ACTN</name>
<evidence type="ECO:0000259" key="2">
    <source>
        <dbReference type="Pfam" id="PF00589"/>
    </source>
</evidence>
<dbReference type="EMBL" id="JBHRWR010000017">
    <property type="protein sequence ID" value="MFC3576477.1"/>
    <property type="molecule type" value="Genomic_DNA"/>
</dbReference>
<sequence length="92" mass="10437">MFPNALRHLFASMALSHGVDIRTLAGRLGHSDPTFTLRRYVHRAECRRQTARCLAQGLRAHGLTWCATSVQDDLEDGTKTQARKLDVHYFDV</sequence>
<dbReference type="InterPro" id="IPR013762">
    <property type="entry name" value="Integrase-like_cat_sf"/>
</dbReference>
<organism evidence="3 4">
    <name type="scientific">Streptomyces yaanensis</name>
    <dbReference type="NCBI Taxonomy" id="1142239"/>
    <lineage>
        <taxon>Bacteria</taxon>
        <taxon>Bacillati</taxon>
        <taxon>Actinomycetota</taxon>
        <taxon>Actinomycetes</taxon>
        <taxon>Kitasatosporales</taxon>
        <taxon>Streptomycetaceae</taxon>
        <taxon>Streptomyces</taxon>
    </lineage>
</organism>
<accession>A0ABV7SLB3</accession>
<protein>
    <submittedName>
        <fullName evidence="3">Tyrosine-type recombinase/integrase</fullName>
    </submittedName>
</protein>
<keyword evidence="4" id="KW-1185">Reference proteome</keyword>
<proteinExistence type="predicted"/>
<feature type="domain" description="Tyr recombinase" evidence="2">
    <location>
        <begin position="3"/>
        <end position="44"/>
    </location>
</feature>
<evidence type="ECO:0000313" key="4">
    <source>
        <dbReference type="Proteomes" id="UP001595701"/>
    </source>
</evidence>
<dbReference type="Pfam" id="PF00589">
    <property type="entry name" value="Phage_integrase"/>
    <property type="match status" value="1"/>
</dbReference>
<dbReference type="Proteomes" id="UP001595701">
    <property type="component" value="Unassembled WGS sequence"/>
</dbReference>
<dbReference type="Gene3D" id="1.10.443.10">
    <property type="entry name" value="Intergrase catalytic core"/>
    <property type="match status" value="1"/>
</dbReference>
<dbReference type="SUPFAM" id="SSF56349">
    <property type="entry name" value="DNA breaking-rejoining enzymes"/>
    <property type="match status" value="1"/>
</dbReference>